<evidence type="ECO:0008006" key="3">
    <source>
        <dbReference type="Google" id="ProtNLM"/>
    </source>
</evidence>
<name>A0A0R1SLJ5_9LACO</name>
<comment type="caution">
    <text evidence="1">The sequence shown here is derived from an EMBL/GenBank/DDBJ whole genome shotgun (WGS) entry which is preliminary data.</text>
</comment>
<evidence type="ECO:0000313" key="2">
    <source>
        <dbReference type="Proteomes" id="UP000051647"/>
    </source>
</evidence>
<organism evidence="1 2">
    <name type="scientific">Companilactobacillus versmoldensis DSM 14857 = KCTC 3814</name>
    <dbReference type="NCBI Taxonomy" id="1423815"/>
    <lineage>
        <taxon>Bacteria</taxon>
        <taxon>Bacillati</taxon>
        <taxon>Bacillota</taxon>
        <taxon>Bacilli</taxon>
        <taxon>Lactobacillales</taxon>
        <taxon>Lactobacillaceae</taxon>
        <taxon>Companilactobacillus</taxon>
    </lineage>
</organism>
<accession>A0A0R1SLJ5</accession>
<dbReference type="Pfam" id="PF10012">
    <property type="entry name" value="DUF2255"/>
    <property type="match status" value="1"/>
</dbReference>
<dbReference type="InterPro" id="IPR016888">
    <property type="entry name" value="UCP028498"/>
</dbReference>
<dbReference type="AlphaFoldDB" id="A0A0R1SLJ5"/>
<proteinExistence type="predicted"/>
<dbReference type="STRING" id="1423815.FC27_GL000302"/>
<reference evidence="1 2" key="1">
    <citation type="journal article" date="2015" name="Genome Announc.">
        <title>Expanding the biotechnology potential of lactobacilli through comparative genomics of 213 strains and associated genera.</title>
        <authorList>
            <person name="Sun Z."/>
            <person name="Harris H.M."/>
            <person name="McCann A."/>
            <person name="Guo C."/>
            <person name="Argimon S."/>
            <person name="Zhang W."/>
            <person name="Yang X."/>
            <person name="Jeffery I.B."/>
            <person name="Cooney J.C."/>
            <person name="Kagawa T.F."/>
            <person name="Liu W."/>
            <person name="Song Y."/>
            <person name="Salvetti E."/>
            <person name="Wrobel A."/>
            <person name="Rasinkangas P."/>
            <person name="Parkhill J."/>
            <person name="Rea M.C."/>
            <person name="O'Sullivan O."/>
            <person name="Ritari J."/>
            <person name="Douillard F.P."/>
            <person name="Paul Ross R."/>
            <person name="Yang R."/>
            <person name="Briner A.E."/>
            <person name="Felis G.E."/>
            <person name="de Vos W.M."/>
            <person name="Barrangou R."/>
            <person name="Klaenhammer T.R."/>
            <person name="Caufield P.W."/>
            <person name="Cui Y."/>
            <person name="Zhang H."/>
            <person name="O'Toole P.W."/>
        </authorList>
    </citation>
    <scope>NUCLEOTIDE SEQUENCE [LARGE SCALE GENOMIC DNA]</scope>
    <source>
        <strain evidence="1 2">DSM 14857</strain>
    </source>
</reference>
<gene>
    <name evidence="1" type="ORF">FC27_GL000302</name>
</gene>
<sequence>MELLRISSIKEEIKMAEKTWTEEQLKDFSKADDFKVSPFYDDGKTYGTPTWIWSVVVDGNLFIRAYNGQNSRWYNSAITQKAGRIFLAGENHEVTFKKLEDTSMTEKIDQGYKDKYKDSPYLPPMLAEGPQSATVEVSPK</sequence>
<dbReference type="PIRSF" id="PIRSF028498">
    <property type="entry name" value="UCP028498"/>
    <property type="match status" value="1"/>
</dbReference>
<dbReference type="EMBL" id="AZFA01000010">
    <property type="protein sequence ID" value="KRL66856.1"/>
    <property type="molecule type" value="Genomic_DNA"/>
</dbReference>
<dbReference type="PATRIC" id="fig|1423815.3.peg.307"/>
<keyword evidence="2" id="KW-1185">Reference proteome</keyword>
<dbReference type="Proteomes" id="UP000051647">
    <property type="component" value="Unassembled WGS sequence"/>
</dbReference>
<protein>
    <recommendedName>
        <fullName evidence="3">DUF2255 family protein</fullName>
    </recommendedName>
</protein>
<evidence type="ECO:0000313" key="1">
    <source>
        <dbReference type="EMBL" id="KRL66856.1"/>
    </source>
</evidence>
<dbReference type="eggNOG" id="COG4334">
    <property type="taxonomic scope" value="Bacteria"/>
</dbReference>